<evidence type="ECO:0000313" key="2">
    <source>
        <dbReference type="EMBL" id="ADO68518.1"/>
    </source>
</evidence>
<evidence type="ECO:0000313" key="4">
    <source>
        <dbReference type="Proteomes" id="UP000001351"/>
    </source>
</evidence>
<reference evidence="3 5" key="1">
    <citation type="submission" date="2006-04" db="EMBL/GenBank/DDBJ databases">
        <authorList>
            <person name="Nierman W.C."/>
        </authorList>
    </citation>
    <scope>NUCLEOTIDE SEQUENCE [LARGE SCALE GENOMIC DNA]</scope>
    <source>
        <strain evidence="3 5">DW4/3-1</strain>
    </source>
</reference>
<dbReference type="eggNOG" id="COG3420">
    <property type="taxonomic scope" value="Bacteria"/>
</dbReference>
<sequence length="390" mass="42708">MHDVRRRLALALWTGAFATLFSAPTRAQSLRADQLLEAPGATSTDWIRALPPVSRERPSRVALIRLPEDDLAGQRERVQHALGALAWHELFYGWHFFELPETLAPMSVRALLLHGRRGGHASRPGSRGPADVLLAGHAGRHGRHVPATAPRWQSRHHPGGSVTSYVPTANLSPGVHVVTVTACDRFDHCWTTPARSVQAVGTQPTAPVPLAPTGGNSIATARPEFSWAPATDDVGITAYVLEWSGGTPVTLAGTVTRYTPSTNLAEGTHSWRVSACDASAQCTSSGWASFSVDLQAPTAPFLMAPSPGEVVWENPLYIFEWVHSYDEQHYVQYTVVIDDQEHEVPDSNSRLYLEEFLDSVEHTWFVRACDLAGNCTDSPSQTFTIRPYIK</sequence>
<dbReference type="OrthoDB" id="10006112at2"/>
<dbReference type="KEGG" id="sur:STAUR_0714"/>
<dbReference type="Proteomes" id="UP000001351">
    <property type="component" value="Chromosome"/>
</dbReference>
<evidence type="ECO:0000256" key="1">
    <source>
        <dbReference type="SAM" id="SignalP"/>
    </source>
</evidence>
<feature type="signal peptide" evidence="1">
    <location>
        <begin position="1"/>
        <end position="27"/>
    </location>
</feature>
<dbReference type="Gene3D" id="2.60.40.10">
    <property type="entry name" value="Immunoglobulins"/>
    <property type="match status" value="1"/>
</dbReference>
<gene>
    <name evidence="2" type="ordered locus">STAUR_0714</name>
    <name evidence="3" type="ORF">STIAU_0414</name>
</gene>
<protein>
    <submittedName>
        <fullName evidence="3">Putative hemagglutinin/hemolysin-related protein</fullName>
    </submittedName>
</protein>
<dbReference type="HOGENOM" id="CLU_707703_0_0_7"/>
<dbReference type="AlphaFoldDB" id="Q08WA8"/>
<reference evidence="2 4" key="2">
    <citation type="journal article" date="2011" name="Mol. Biol. Evol.">
        <title>Comparative genomic analysis of fruiting body formation in Myxococcales.</title>
        <authorList>
            <person name="Huntley S."/>
            <person name="Hamann N."/>
            <person name="Wegener-Feldbrugge S."/>
            <person name="Treuner-Lange A."/>
            <person name="Kube M."/>
            <person name="Reinhardt R."/>
            <person name="Klages S."/>
            <person name="Muller R."/>
            <person name="Ronning C.M."/>
            <person name="Nierman W.C."/>
            <person name="Sogaard-Andersen L."/>
        </authorList>
    </citation>
    <scope>NUCLEOTIDE SEQUENCE [LARGE SCALE GENOMIC DNA]</scope>
    <source>
        <strain evidence="2 4">DW4/3-1</strain>
    </source>
</reference>
<proteinExistence type="predicted"/>
<keyword evidence="1" id="KW-0732">Signal</keyword>
<dbReference type="STRING" id="378806.STAUR_0714"/>
<dbReference type="PATRIC" id="fig|378806.16.peg.3747"/>
<keyword evidence="4" id="KW-1185">Reference proteome</keyword>
<dbReference type="EMBL" id="AAMD01000104">
    <property type="protein sequence ID" value="EAU64764.1"/>
    <property type="molecule type" value="Genomic_DNA"/>
</dbReference>
<name>Q08WA8_STIAD</name>
<accession>Q08WA8</accession>
<dbReference type="InterPro" id="IPR013783">
    <property type="entry name" value="Ig-like_fold"/>
</dbReference>
<dbReference type="EMBL" id="CP002271">
    <property type="protein sequence ID" value="ADO68518.1"/>
    <property type="molecule type" value="Genomic_DNA"/>
</dbReference>
<evidence type="ECO:0000313" key="5">
    <source>
        <dbReference type="Proteomes" id="UP000032702"/>
    </source>
</evidence>
<dbReference type="SUPFAM" id="SSF49265">
    <property type="entry name" value="Fibronectin type III"/>
    <property type="match status" value="1"/>
</dbReference>
<feature type="chain" id="PRO_5010840142" evidence="1">
    <location>
        <begin position="28"/>
        <end position="390"/>
    </location>
</feature>
<organism evidence="3 5">
    <name type="scientific">Stigmatella aurantiaca (strain DW4/3-1)</name>
    <dbReference type="NCBI Taxonomy" id="378806"/>
    <lineage>
        <taxon>Bacteria</taxon>
        <taxon>Pseudomonadati</taxon>
        <taxon>Myxococcota</taxon>
        <taxon>Myxococcia</taxon>
        <taxon>Myxococcales</taxon>
        <taxon>Cystobacterineae</taxon>
        <taxon>Archangiaceae</taxon>
        <taxon>Stigmatella</taxon>
    </lineage>
</organism>
<dbReference type="Proteomes" id="UP000032702">
    <property type="component" value="Unassembled WGS sequence"/>
</dbReference>
<dbReference type="InterPro" id="IPR036116">
    <property type="entry name" value="FN3_sf"/>
</dbReference>
<evidence type="ECO:0000313" key="3">
    <source>
        <dbReference type="EMBL" id="EAU64764.1"/>
    </source>
</evidence>